<comment type="caution">
    <text evidence="1">The sequence shown here is derived from an EMBL/GenBank/DDBJ whole genome shotgun (WGS) entry which is preliminary data.</text>
</comment>
<organism evidence="1 2">
    <name type="scientific">Leptospira idonii</name>
    <dbReference type="NCBI Taxonomy" id="1193500"/>
    <lineage>
        <taxon>Bacteria</taxon>
        <taxon>Pseudomonadati</taxon>
        <taxon>Spirochaetota</taxon>
        <taxon>Spirochaetia</taxon>
        <taxon>Leptospirales</taxon>
        <taxon>Leptospiraceae</taxon>
        <taxon>Leptospira</taxon>
    </lineage>
</organism>
<dbReference type="RefSeq" id="WP_135759639.1">
    <property type="nucleotide sequence ID" value="NZ_RQHW01000018.1"/>
</dbReference>
<accession>A0A4R9LZV3</accession>
<dbReference type="Proteomes" id="UP000298058">
    <property type="component" value="Unassembled WGS sequence"/>
</dbReference>
<reference evidence="1" key="1">
    <citation type="journal article" date="2019" name="PLoS Negl. Trop. Dis.">
        <title>Revisiting the worldwide diversity of Leptospira species in the environment.</title>
        <authorList>
            <person name="Vincent A.T."/>
            <person name="Schiettekatte O."/>
            <person name="Bourhy P."/>
            <person name="Veyrier F.J."/>
            <person name="Picardeau M."/>
        </authorList>
    </citation>
    <scope>NUCLEOTIDE SEQUENCE [LARGE SCALE GENOMIC DNA]</scope>
    <source>
        <strain evidence="1">201300427</strain>
    </source>
</reference>
<keyword evidence="2" id="KW-1185">Reference proteome</keyword>
<dbReference type="EMBL" id="RQHW01000018">
    <property type="protein sequence ID" value="TGN19920.1"/>
    <property type="molecule type" value="Genomic_DNA"/>
</dbReference>
<dbReference type="InterPro" id="IPR058080">
    <property type="entry name" value="LBF_1011-like"/>
</dbReference>
<sequence length="416" mass="48389">MSFSTEIKLPWPEIRIHFAKTAETVRPKSETIPQEVWEPSPANLGELWVALRSSFQGKHFRFTSYLQYLSTDFSGGFKVCSFLGGNRDKNAFQFPFSPPGPPISKDIRDSIWLLCKKRKWEEVDRENWELLGLTFLLTGDIIDFKAWVEMTKKEFGLSEDCKRFLTILGWETFETGKDHSLFSSLVAYSSGRFSDVDFPLLSDSVLKEGFWQFSGVLFDSISKGIWSGDKTLVFWEFLTGFYSDWKDWEKAKFLNVSLGKVPAYQSLRYAKKLLSKTEYPVYAFNLKKVFRGDLEEPEAEFGYDLTIPFDPFSITLIRYDREGESFAKTLREDLLKTPYSYYSNLQMSLLAYREGNYDLFLEFYQKGGRLRYLPIPLYFYARAMERKNQPGLANSILSALERMRKLPVFPSELGDL</sequence>
<dbReference type="AlphaFoldDB" id="A0A4R9LZV3"/>
<name>A0A4R9LZV3_9LEPT</name>
<proteinExistence type="predicted"/>
<protein>
    <submittedName>
        <fullName evidence="1">Uncharacterized protein</fullName>
    </submittedName>
</protein>
<dbReference type="OrthoDB" id="316332at2"/>
<evidence type="ECO:0000313" key="2">
    <source>
        <dbReference type="Proteomes" id="UP000298058"/>
    </source>
</evidence>
<gene>
    <name evidence="1" type="ORF">EHS15_05945</name>
</gene>
<evidence type="ECO:0000313" key="1">
    <source>
        <dbReference type="EMBL" id="TGN19920.1"/>
    </source>
</evidence>
<dbReference type="NCBIfam" id="NF047757">
    <property type="entry name" value="LBF_1011_fam"/>
    <property type="match status" value="1"/>
</dbReference>